<name>A0ABW3NW16_9FLAO</name>
<protein>
    <submittedName>
        <fullName evidence="1">DUF6702 family protein</fullName>
    </submittedName>
</protein>
<dbReference type="Pfam" id="PF20420">
    <property type="entry name" value="DUF6702"/>
    <property type="match status" value="1"/>
</dbReference>
<accession>A0ABW3NW16</accession>
<sequence>MNKIIVLLTCFMLFSSFKASDHKYYLSVTEIEYKSDKQALQIISRVFIDDFEEVLQKRYNKEIKLIAKNEEGNVRQAIERYLAKKLHIKTDGKELQLNYLGKEYENDQLVLYIEVEKVAAFKEIEVENLILTDLFDDQQNVVHVKVEEELKSMLLDRDAPMERLNY</sequence>
<dbReference type="Proteomes" id="UP001597131">
    <property type="component" value="Unassembled WGS sequence"/>
</dbReference>
<reference evidence="2" key="1">
    <citation type="journal article" date="2019" name="Int. J. Syst. Evol. Microbiol.">
        <title>The Global Catalogue of Microorganisms (GCM) 10K type strain sequencing project: providing services to taxonomists for standard genome sequencing and annotation.</title>
        <authorList>
            <consortium name="The Broad Institute Genomics Platform"/>
            <consortium name="The Broad Institute Genome Sequencing Center for Infectious Disease"/>
            <person name="Wu L."/>
            <person name="Ma J."/>
        </authorList>
    </citation>
    <scope>NUCLEOTIDE SEQUENCE [LARGE SCALE GENOMIC DNA]</scope>
    <source>
        <strain evidence="2">CCUG 64793</strain>
    </source>
</reference>
<proteinExistence type="predicted"/>
<dbReference type="RefSeq" id="WP_380746610.1">
    <property type="nucleotide sequence ID" value="NZ_JBHTLI010000003.1"/>
</dbReference>
<dbReference type="InterPro" id="IPR046525">
    <property type="entry name" value="DUF6702"/>
</dbReference>
<evidence type="ECO:0000313" key="1">
    <source>
        <dbReference type="EMBL" id="MFD1096717.1"/>
    </source>
</evidence>
<keyword evidence="2" id="KW-1185">Reference proteome</keyword>
<dbReference type="EMBL" id="JBHTLI010000003">
    <property type="protein sequence ID" value="MFD1096717.1"/>
    <property type="molecule type" value="Genomic_DNA"/>
</dbReference>
<organism evidence="1 2">
    <name type="scientific">Salegentibacter chungangensis</name>
    <dbReference type="NCBI Taxonomy" id="1335724"/>
    <lineage>
        <taxon>Bacteria</taxon>
        <taxon>Pseudomonadati</taxon>
        <taxon>Bacteroidota</taxon>
        <taxon>Flavobacteriia</taxon>
        <taxon>Flavobacteriales</taxon>
        <taxon>Flavobacteriaceae</taxon>
        <taxon>Salegentibacter</taxon>
    </lineage>
</organism>
<gene>
    <name evidence="1" type="ORF">ACFQ3Q_13220</name>
</gene>
<comment type="caution">
    <text evidence="1">The sequence shown here is derived from an EMBL/GenBank/DDBJ whole genome shotgun (WGS) entry which is preliminary data.</text>
</comment>
<evidence type="ECO:0000313" key="2">
    <source>
        <dbReference type="Proteomes" id="UP001597131"/>
    </source>
</evidence>